<dbReference type="InterPro" id="IPR029069">
    <property type="entry name" value="HotDog_dom_sf"/>
</dbReference>
<evidence type="ECO:0008006" key="3">
    <source>
        <dbReference type="Google" id="ProtNLM"/>
    </source>
</evidence>
<evidence type="ECO:0000313" key="1">
    <source>
        <dbReference type="EMBL" id="GAA4392257.1"/>
    </source>
</evidence>
<organism evidence="1 2">
    <name type="scientific">Ornithinibacter aureus</name>
    <dbReference type="NCBI Taxonomy" id="622664"/>
    <lineage>
        <taxon>Bacteria</taxon>
        <taxon>Bacillati</taxon>
        <taxon>Actinomycetota</taxon>
        <taxon>Actinomycetes</taxon>
        <taxon>Micrococcales</taxon>
        <taxon>Intrasporangiaceae</taxon>
        <taxon>Ornithinibacter</taxon>
    </lineage>
</organism>
<dbReference type="EMBL" id="BAABFX010000020">
    <property type="protein sequence ID" value="GAA4392257.1"/>
    <property type="molecule type" value="Genomic_DNA"/>
</dbReference>
<comment type="caution">
    <text evidence="1">The sequence shown here is derived from an EMBL/GenBank/DDBJ whole genome shotgun (WGS) entry which is preliminary data.</text>
</comment>
<evidence type="ECO:0000313" key="2">
    <source>
        <dbReference type="Proteomes" id="UP001500390"/>
    </source>
</evidence>
<keyword evidence="2" id="KW-1185">Reference proteome</keyword>
<dbReference type="RefSeq" id="WP_159903147.1">
    <property type="nucleotide sequence ID" value="NZ_BAABFX010000020.1"/>
</dbReference>
<dbReference type="Gene3D" id="3.10.129.10">
    <property type="entry name" value="Hotdog Thioesterase"/>
    <property type="match status" value="1"/>
</dbReference>
<gene>
    <name evidence="1" type="ORF">GCM10023153_11070</name>
</gene>
<reference evidence="2" key="1">
    <citation type="journal article" date="2019" name="Int. J. Syst. Evol. Microbiol.">
        <title>The Global Catalogue of Microorganisms (GCM) 10K type strain sequencing project: providing services to taxonomists for standard genome sequencing and annotation.</title>
        <authorList>
            <consortium name="The Broad Institute Genomics Platform"/>
            <consortium name="The Broad Institute Genome Sequencing Center for Infectious Disease"/>
            <person name="Wu L."/>
            <person name="Ma J."/>
        </authorList>
    </citation>
    <scope>NUCLEOTIDE SEQUENCE [LARGE SCALE GENOMIC DNA]</scope>
    <source>
        <strain evidence="2">JCM 17738</strain>
    </source>
</reference>
<dbReference type="Proteomes" id="UP001500390">
    <property type="component" value="Unassembled WGS sequence"/>
</dbReference>
<proteinExistence type="predicted"/>
<accession>A0ABP8JKD0</accession>
<dbReference type="SUPFAM" id="SSF54637">
    <property type="entry name" value="Thioesterase/thiol ester dehydrase-isomerase"/>
    <property type="match status" value="1"/>
</dbReference>
<name>A0ABP8JKD0_9MICO</name>
<protein>
    <recommendedName>
        <fullName evidence="3">Thioesterase family protein</fullName>
    </recommendedName>
</protein>
<sequence>MEITIARRFCGPPESGNGGWVSGTLATHVATTDEHPTVTVRLAAPPPLDRPLTLVVESPVSDAVAPVPPSAHLLDGDHLVASATASAPLSREAPAPVTVEAARAAEERYEGLADHPFPTCFSCGTARDPADALCLRPGPLDDGTGRYATTWEPREASVPLVWAALDCPGGWSAGIAGRPMVLATLTTEVLALPAPGVAHTVLAWQRGSQGRKHFSGSALFAPDGRVLARAEATWIAVDPTTIRPREIS</sequence>